<sequence length="118" mass="12862">MSGQERDITSTIRRERRRHSAIEPVIGHMKNDGHLGRNSLRGTEGDGINVILAAADHTLHLLRALLAWLSTHLLSLSRSTHRLKRDMPWATIQTLPAASASPVSRPPLRVPSAPAGTG</sequence>
<keyword evidence="3" id="KW-1185">Reference proteome</keyword>
<evidence type="ECO:0000313" key="2">
    <source>
        <dbReference type="EMBL" id="MBL6080989.1"/>
    </source>
</evidence>
<reference evidence="2 3" key="1">
    <citation type="submission" date="2021-01" db="EMBL/GenBank/DDBJ databases">
        <title>Belnapia mucosa sp. nov. and Belnapia arida sp. nov., isolated from the Tabernas Desert (Almeria, Spain).</title>
        <authorList>
            <person name="Molina-Menor E."/>
            <person name="Vidal-Verdu A."/>
            <person name="Calonge A."/>
            <person name="Satari L."/>
            <person name="Pereto J."/>
            <person name="Porcar M."/>
        </authorList>
    </citation>
    <scope>NUCLEOTIDE SEQUENCE [LARGE SCALE GENOMIC DNA]</scope>
    <source>
        <strain evidence="2 3">T18</strain>
    </source>
</reference>
<dbReference type="Proteomes" id="UP000660885">
    <property type="component" value="Unassembled WGS sequence"/>
</dbReference>
<feature type="region of interest" description="Disordered" evidence="1">
    <location>
        <begin position="96"/>
        <end position="118"/>
    </location>
</feature>
<comment type="caution">
    <text evidence="2">The sequence shown here is derived from an EMBL/GenBank/DDBJ whole genome shotgun (WGS) entry which is preliminary data.</text>
</comment>
<dbReference type="EMBL" id="JAETWB010000019">
    <property type="protein sequence ID" value="MBL6080989.1"/>
    <property type="molecule type" value="Genomic_DNA"/>
</dbReference>
<gene>
    <name evidence="2" type="ORF">JMJ56_23530</name>
</gene>
<evidence type="ECO:0000256" key="1">
    <source>
        <dbReference type="SAM" id="MobiDB-lite"/>
    </source>
</evidence>
<dbReference type="PANTHER" id="PTHR33803">
    <property type="entry name" value="IS1478 TRANSPOSASE"/>
    <property type="match status" value="1"/>
</dbReference>
<name>A0ABS1U8J8_9PROT</name>
<proteinExistence type="predicted"/>
<accession>A0ABS1U8J8</accession>
<evidence type="ECO:0000313" key="3">
    <source>
        <dbReference type="Proteomes" id="UP000660885"/>
    </source>
</evidence>
<dbReference type="RefSeq" id="WP_236038337.1">
    <property type="nucleotide sequence ID" value="NZ_JAETWB010000019.1"/>
</dbReference>
<protein>
    <recommendedName>
        <fullName evidence="4">Transposase DDE domain-containing protein</fullName>
    </recommendedName>
</protein>
<organism evidence="2 3">
    <name type="scientific">Belnapia arida</name>
    <dbReference type="NCBI Taxonomy" id="2804533"/>
    <lineage>
        <taxon>Bacteria</taxon>
        <taxon>Pseudomonadati</taxon>
        <taxon>Pseudomonadota</taxon>
        <taxon>Alphaproteobacteria</taxon>
        <taxon>Acetobacterales</taxon>
        <taxon>Roseomonadaceae</taxon>
        <taxon>Belnapia</taxon>
    </lineage>
</organism>
<evidence type="ECO:0008006" key="4">
    <source>
        <dbReference type="Google" id="ProtNLM"/>
    </source>
</evidence>
<dbReference type="PANTHER" id="PTHR33803:SF3">
    <property type="entry name" value="BLL1974 PROTEIN"/>
    <property type="match status" value="1"/>
</dbReference>